<reference evidence="11 12" key="1">
    <citation type="journal article" date="2005" name="PLoS Biol.">
        <title>The genomes of Oryza sativa: a history of duplications.</title>
        <authorList>
            <person name="Yu J."/>
            <person name="Wang J."/>
            <person name="Lin W."/>
            <person name="Li S."/>
            <person name="Li H."/>
            <person name="Zhou J."/>
            <person name="Ni P."/>
            <person name="Dong W."/>
            <person name="Hu S."/>
            <person name="Zeng C."/>
            <person name="Zhang J."/>
            <person name="Zhang Y."/>
            <person name="Li R."/>
            <person name="Xu Z."/>
            <person name="Li S."/>
            <person name="Li X."/>
            <person name="Zheng H."/>
            <person name="Cong L."/>
            <person name="Lin L."/>
            <person name="Yin J."/>
            <person name="Geng J."/>
            <person name="Li G."/>
            <person name="Shi J."/>
            <person name="Liu J."/>
            <person name="Lv H."/>
            <person name="Li J."/>
            <person name="Wang J."/>
            <person name="Deng Y."/>
            <person name="Ran L."/>
            <person name="Shi X."/>
            <person name="Wang X."/>
            <person name="Wu Q."/>
            <person name="Li C."/>
            <person name="Ren X."/>
            <person name="Wang J."/>
            <person name="Wang X."/>
            <person name="Li D."/>
            <person name="Liu D."/>
            <person name="Zhang X."/>
            <person name="Ji Z."/>
            <person name="Zhao W."/>
            <person name="Sun Y."/>
            <person name="Zhang Z."/>
            <person name="Bao J."/>
            <person name="Han Y."/>
            <person name="Dong L."/>
            <person name="Ji J."/>
            <person name="Chen P."/>
            <person name="Wu S."/>
            <person name="Liu J."/>
            <person name="Xiao Y."/>
            <person name="Bu D."/>
            <person name="Tan J."/>
            <person name="Yang L."/>
            <person name="Ye C."/>
            <person name="Zhang J."/>
            <person name="Xu J."/>
            <person name="Zhou Y."/>
            <person name="Yu Y."/>
            <person name="Zhang B."/>
            <person name="Zhuang S."/>
            <person name="Wei H."/>
            <person name="Liu B."/>
            <person name="Lei M."/>
            <person name="Yu H."/>
            <person name="Li Y."/>
            <person name="Xu H."/>
            <person name="Wei S."/>
            <person name="He X."/>
            <person name="Fang L."/>
            <person name="Zhang Z."/>
            <person name="Zhang Y."/>
            <person name="Huang X."/>
            <person name="Su Z."/>
            <person name="Tong W."/>
            <person name="Li J."/>
            <person name="Tong Z."/>
            <person name="Li S."/>
            <person name="Ye J."/>
            <person name="Wang L."/>
            <person name="Fang L."/>
            <person name="Lei T."/>
            <person name="Chen C."/>
            <person name="Chen H."/>
            <person name="Xu Z."/>
            <person name="Li H."/>
            <person name="Huang H."/>
            <person name="Zhang F."/>
            <person name="Xu H."/>
            <person name="Li N."/>
            <person name="Zhao C."/>
            <person name="Li S."/>
            <person name="Dong L."/>
            <person name="Huang Y."/>
            <person name="Li L."/>
            <person name="Xi Y."/>
            <person name="Qi Q."/>
            <person name="Li W."/>
            <person name="Zhang B."/>
            <person name="Hu W."/>
            <person name="Zhang Y."/>
            <person name="Tian X."/>
            <person name="Jiao Y."/>
            <person name="Liang X."/>
            <person name="Jin J."/>
            <person name="Gao L."/>
            <person name="Zheng W."/>
            <person name="Hao B."/>
            <person name="Liu S."/>
            <person name="Wang W."/>
            <person name="Yuan L."/>
            <person name="Cao M."/>
            <person name="McDermott J."/>
            <person name="Samudrala R."/>
            <person name="Wang J."/>
            <person name="Wong G.K."/>
            <person name="Yang H."/>
        </authorList>
    </citation>
    <scope>NUCLEOTIDE SEQUENCE [LARGE SCALE GENOMIC DNA]</scope>
    <source>
        <strain evidence="12">cv. 93-11</strain>
    </source>
</reference>
<dbReference type="EMBL" id="CM000134">
    <property type="protein sequence ID" value="EEC84529.1"/>
    <property type="molecule type" value="Genomic_DNA"/>
</dbReference>
<dbReference type="SUPFAM" id="SSF48208">
    <property type="entry name" value="Six-hairpin glycosidases"/>
    <property type="match status" value="1"/>
</dbReference>
<dbReference type="Gramene" id="BGIOSGA029814-TA">
    <property type="protein sequence ID" value="BGIOSGA029814-PA"/>
    <property type="gene ID" value="BGIOSGA029814"/>
</dbReference>
<evidence type="ECO:0000256" key="9">
    <source>
        <dbReference type="SAM" id="SignalP"/>
    </source>
</evidence>
<evidence type="ECO:0000256" key="1">
    <source>
        <dbReference type="ARBA" id="ARBA00000966"/>
    </source>
</evidence>
<sequence length="230" mass="25853">MSRGRARLQPPPPGTRTTTLAAVLVLVLLAVVALPLRCDAASAGGEEEEEQQPLDYREALEKSLLYFEAQRSGRLPYSQRVTWRGHSGLTDGLQQGVDLVGGYYDAGDHVKFGLPMAFTVTMLSWGAIDFAADIAAAGEWRHALEAIKWGTDYFVKAHTHPFVYWPRFVSLRRGGQKLYQKNLDIEVCREALLYSLEHRVALVAFSQDDCYTTFDDNPLVDFFLVYHEPK</sequence>
<evidence type="ECO:0000256" key="4">
    <source>
        <dbReference type="ARBA" id="ARBA00022801"/>
    </source>
</evidence>
<organism evidence="11 12">
    <name type="scientific">Oryza sativa subsp. indica</name>
    <name type="common">Rice</name>
    <dbReference type="NCBI Taxonomy" id="39946"/>
    <lineage>
        <taxon>Eukaryota</taxon>
        <taxon>Viridiplantae</taxon>
        <taxon>Streptophyta</taxon>
        <taxon>Embryophyta</taxon>
        <taxon>Tracheophyta</taxon>
        <taxon>Spermatophyta</taxon>
        <taxon>Magnoliopsida</taxon>
        <taxon>Liliopsida</taxon>
        <taxon>Poales</taxon>
        <taxon>Poaceae</taxon>
        <taxon>BOP clade</taxon>
        <taxon>Oryzoideae</taxon>
        <taxon>Oryzeae</taxon>
        <taxon>Oryzinae</taxon>
        <taxon>Oryza</taxon>
        <taxon>Oryza sativa</taxon>
    </lineage>
</organism>
<evidence type="ECO:0000313" key="11">
    <source>
        <dbReference type="EMBL" id="EEC84529.1"/>
    </source>
</evidence>
<proteinExistence type="inferred from homology"/>
<dbReference type="GO" id="GO:0030245">
    <property type="term" value="P:cellulose catabolic process"/>
    <property type="evidence" value="ECO:0007669"/>
    <property type="project" value="UniProtKB-KW"/>
</dbReference>
<dbReference type="InterPro" id="IPR008928">
    <property type="entry name" value="6-hairpin_glycosidase_sf"/>
</dbReference>
<dbReference type="Proteomes" id="UP000007015">
    <property type="component" value="Chromosome 9"/>
</dbReference>
<gene>
    <name evidence="11" type="ORF">OsI_31260</name>
</gene>
<evidence type="ECO:0000259" key="10">
    <source>
        <dbReference type="Pfam" id="PF00759"/>
    </source>
</evidence>
<keyword evidence="8" id="KW-0624">Polysaccharide degradation</keyword>
<evidence type="ECO:0000256" key="8">
    <source>
        <dbReference type="ARBA" id="ARBA00023326"/>
    </source>
</evidence>
<keyword evidence="9" id="KW-0732">Signal</keyword>
<evidence type="ECO:0000256" key="6">
    <source>
        <dbReference type="ARBA" id="ARBA00023277"/>
    </source>
</evidence>
<evidence type="ECO:0000256" key="3">
    <source>
        <dbReference type="ARBA" id="ARBA00012601"/>
    </source>
</evidence>
<dbReference type="Gene3D" id="1.50.10.10">
    <property type="match status" value="1"/>
</dbReference>
<comment type="catalytic activity">
    <reaction evidence="1">
        <text>Endohydrolysis of (1-&gt;4)-beta-D-glucosidic linkages in cellulose, lichenin and cereal beta-D-glucans.</text>
        <dbReference type="EC" id="3.2.1.4"/>
    </reaction>
</comment>
<keyword evidence="5" id="KW-0136">Cellulose degradation</keyword>
<keyword evidence="7" id="KW-0326">Glycosidase</keyword>
<dbReference type="GO" id="GO:0008810">
    <property type="term" value="F:cellulase activity"/>
    <property type="evidence" value="ECO:0007669"/>
    <property type="project" value="UniProtKB-EC"/>
</dbReference>
<dbReference type="AlphaFoldDB" id="B8BF38"/>
<dbReference type="InterPro" id="IPR012341">
    <property type="entry name" value="6hp_glycosidase-like_sf"/>
</dbReference>
<dbReference type="EC" id="3.2.1.4" evidence="3"/>
<accession>B8BF38</accession>
<name>B8BF38_ORYSI</name>
<feature type="domain" description="Glycoside hydrolase family 9" evidence="10">
    <location>
        <begin position="56"/>
        <end position="165"/>
    </location>
</feature>
<feature type="signal peptide" evidence="9">
    <location>
        <begin position="1"/>
        <end position="33"/>
    </location>
</feature>
<keyword evidence="6" id="KW-0119">Carbohydrate metabolism</keyword>
<dbReference type="Pfam" id="PF00759">
    <property type="entry name" value="Glyco_hydro_9"/>
    <property type="match status" value="1"/>
</dbReference>
<dbReference type="InterPro" id="IPR001701">
    <property type="entry name" value="Glyco_hydro_9"/>
</dbReference>
<evidence type="ECO:0000313" key="12">
    <source>
        <dbReference type="Proteomes" id="UP000007015"/>
    </source>
</evidence>
<evidence type="ECO:0000256" key="7">
    <source>
        <dbReference type="ARBA" id="ARBA00023295"/>
    </source>
</evidence>
<keyword evidence="4" id="KW-0378">Hydrolase</keyword>
<dbReference type="PANTHER" id="PTHR22298">
    <property type="entry name" value="ENDO-1,4-BETA-GLUCANASE"/>
    <property type="match status" value="1"/>
</dbReference>
<evidence type="ECO:0000256" key="2">
    <source>
        <dbReference type="ARBA" id="ARBA00007072"/>
    </source>
</evidence>
<evidence type="ECO:0000256" key="5">
    <source>
        <dbReference type="ARBA" id="ARBA00023001"/>
    </source>
</evidence>
<dbReference type="HOGENOM" id="CLU_1206509_0_0_1"/>
<keyword evidence="12" id="KW-1185">Reference proteome</keyword>
<protein>
    <recommendedName>
        <fullName evidence="3">cellulase</fullName>
        <ecNumber evidence="3">3.2.1.4</ecNumber>
    </recommendedName>
</protein>
<dbReference type="STRING" id="39946.B8BF38"/>
<feature type="chain" id="PRO_5002865526" description="cellulase" evidence="9">
    <location>
        <begin position="34"/>
        <end position="230"/>
    </location>
</feature>
<comment type="similarity">
    <text evidence="2">Belongs to the glycosyl hydrolase 9 (cellulase E) family.</text>
</comment>